<dbReference type="Proteomes" id="UP000824540">
    <property type="component" value="Unassembled WGS sequence"/>
</dbReference>
<keyword evidence="2" id="KW-1185">Reference proteome</keyword>
<comment type="caution">
    <text evidence="1">The sequence shown here is derived from an EMBL/GenBank/DDBJ whole genome shotgun (WGS) entry which is preliminary data.</text>
</comment>
<protein>
    <submittedName>
        <fullName evidence="1">Uncharacterized protein</fullName>
    </submittedName>
</protein>
<evidence type="ECO:0000313" key="2">
    <source>
        <dbReference type="Proteomes" id="UP000824540"/>
    </source>
</evidence>
<gene>
    <name evidence="1" type="ORF">JZ751_004941</name>
</gene>
<dbReference type="EMBL" id="JAFBMS010000013">
    <property type="protein sequence ID" value="KAG9347374.1"/>
    <property type="molecule type" value="Genomic_DNA"/>
</dbReference>
<reference evidence="1" key="1">
    <citation type="thesis" date="2021" institute="BYU ScholarsArchive" country="Provo, UT, USA">
        <title>Applications of and Algorithms for Genome Assembly and Genomic Analyses with an Emphasis on Marine Teleosts.</title>
        <authorList>
            <person name="Pickett B.D."/>
        </authorList>
    </citation>
    <scope>NUCLEOTIDE SEQUENCE</scope>
    <source>
        <strain evidence="1">HI-2016</strain>
    </source>
</reference>
<proteinExistence type="predicted"/>
<name>A0A8T2P4D5_9TELE</name>
<sequence>MTCRDSITTCTVVIHLSIPTNSTLSTCTSTPPVLANNWFPGFLRHHQTLTSHKCHKTSPQNMTLQQKFQEPTI</sequence>
<dbReference type="AlphaFoldDB" id="A0A8T2P4D5"/>
<accession>A0A8T2P4D5</accession>
<organism evidence="1 2">
    <name type="scientific">Albula glossodonta</name>
    <name type="common">roundjaw bonefish</name>
    <dbReference type="NCBI Taxonomy" id="121402"/>
    <lineage>
        <taxon>Eukaryota</taxon>
        <taxon>Metazoa</taxon>
        <taxon>Chordata</taxon>
        <taxon>Craniata</taxon>
        <taxon>Vertebrata</taxon>
        <taxon>Euteleostomi</taxon>
        <taxon>Actinopterygii</taxon>
        <taxon>Neopterygii</taxon>
        <taxon>Teleostei</taxon>
        <taxon>Albuliformes</taxon>
        <taxon>Albulidae</taxon>
        <taxon>Albula</taxon>
    </lineage>
</organism>
<evidence type="ECO:0000313" key="1">
    <source>
        <dbReference type="EMBL" id="KAG9347374.1"/>
    </source>
</evidence>